<comment type="similarity">
    <text evidence="1">Belongs to the protein-tyrosine phosphatase family.</text>
</comment>
<keyword evidence="3" id="KW-0378">Hydrolase</keyword>
<proteinExistence type="inferred from homology"/>
<dbReference type="PANTHER" id="PTHR46377">
    <property type="entry name" value="DUAL SPECIFICITY PROTEIN PHOSPHATASE 19"/>
    <property type="match status" value="1"/>
</dbReference>
<evidence type="ECO:0000256" key="1">
    <source>
        <dbReference type="ARBA" id="ARBA00009580"/>
    </source>
</evidence>
<dbReference type="EMBL" id="CAXKWB010016531">
    <property type="protein sequence ID" value="CAL4116430.1"/>
    <property type="molecule type" value="Genomic_DNA"/>
</dbReference>
<keyword evidence="4" id="KW-0904">Protein phosphatase</keyword>
<dbReference type="PANTHER" id="PTHR46377:SF1">
    <property type="entry name" value="DUAL SPECIFICITY PROTEIN PHOSPHATASE 19"/>
    <property type="match status" value="1"/>
</dbReference>
<organism evidence="8 9">
    <name type="scientific">Meganyctiphanes norvegica</name>
    <name type="common">Northern krill</name>
    <name type="synonym">Thysanopoda norvegica</name>
    <dbReference type="NCBI Taxonomy" id="48144"/>
    <lineage>
        <taxon>Eukaryota</taxon>
        <taxon>Metazoa</taxon>
        <taxon>Ecdysozoa</taxon>
        <taxon>Arthropoda</taxon>
        <taxon>Crustacea</taxon>
        <taxon>Multicrustacea</taxon>
        <taxon>Malacostraca</taxon>
        <taxon>Eumalacostraca</taxon>
        <taxon>Eucarida</taxon>
        <taxon>Euphausiacea</taxon>
        <taxon>Euphausiidae</taxon>
        <taxon>Meganyctiphanes</taxon>
    </lineage>
</organism>
<name>A0AAV2RAA9_MEGNR</name>
<comment type="caution">
    <text evidence="8">The sequence shown here is derived from an EMBL/GenBank/DDBJ whole genome shotgun (WGS) entry which is preliminary data.</text>
</comment>
<protein>
    <recommendedName>
        <fullName evidence="2">protein-serine/threonine phosphatase</fullName>
        <ecNumber evidence="2">3.1.3.16</ecNumber>
    </recommendedName>
</protein>
<dbReference type="PROSITE" id="PS50054">
    <property type="entry name" value="TYR_PHOSPHATASE_DUAL"/>
    <property type="match status" value="1"/>
</dbReference>
<dbReference type="GO" id="GO:0008579">
    <property type="term" value="F:JUN kinase phosphatase activity"/>
    <property type="evidence" value="ECO:0007669"/>
    <property type="project" value="TreeGrafter"/>
</dbReference>
<accession>A0AAV2RAA9</accession>
<feature type="domain" description="Tyrosine specific protein phosphatases" evidence="7">
    <location>
        <begin position="123"/>
        <end position="180"/>
    </location>
</feature>
<feature type="domain" description="Tyrosine-protein phosphatase" evidence="6">
    <location>
        <begin position="61"/>
        <end position="202"/>
    </location>
</feature>
<dbReference type="Pfam" id="PF00782">
    <property type="entry name" value="DSPc"/>
    <property type="match status" value="1"/>
</dbReference>
<dbReference type="InterPro" id="IPR020422">
    <property type="entry name" value="TYR_PHOSPHATASE_DUAL_dom"/>
</dbReference>
<evidence type="ECO:0000259" key="7">
    <source>
        <dbReference type="PROSITE" id="PS50056"/>
    </source>
</evidence>
<dbReference type="AlphaFoldDB" id="A0AAV2RAA9"/>
<evidence type="ECO:0000256" key="4">
    <source>
        <dbReference type="ARBA" id="ARBA00022912"/>
    </source>
</evidence>
<dbReference type="InterPro" id="IPR029021">
    <property type="entry name" value="Prot-tyrosine_phosphatase-like"/>
</dbReference>
<comment type="catalytic activity">
    <reaction evidence="5">
        <text>O-phospho-L-threonyl-[protein] + H2O = L-threonyl-[protein] + phosphate</text>
        <dbReference type="Rhea" id="RHEA:47004"/>
        <dbReference type="Rhea" id="RHEA-COMP:11060"/>
        <dbReference type="Rhea" id="RHEA-COMP:11605"/>
        <dbReference type="ChEBI" id="CHEBI:15377"/>
        <dbReference type="ChEBI" id="CHEBI:30013"/>
        <dbReference type="ChEBI" id="CHEBI:43474"/>
        <dbReference type="ChEBI" id="CHEBI:61977"/>
        <dbReference type="EC" id="3.1.3.16"/>
    </reaction>
</comment>
<dbReference type="SMART" id="SM00195">
    <property type="entry name" value="DSPc"/>
    <property type="match status" value="1"/>
</dbReference>
<dbReference type="GO" id="GO:0005737">
    <property type="term" value="C:cytoplasm"/>
    <property type="evidence" value="ECO:0007669"/>
    <property type="project" value="TreeGrafter"/>
</dbReference>
<evidence type="ECO:0000256" key="3">
    <source>
        <dbReference type="ARBA" id="ARBA00022801"/>
    </source>
</evidence>
<reference evidence="8 9" key="1">
    <citation type="submission" date="2024-05" db="EMBL/GenBank/DDBJ databases">
        <authorList>
            <person name="Wallberg A."/>
        </authorList>
    </citation>
    <scope>NUCLEOTIDE SEQUENCE [LARGE SCALE GENOMIC DNA]</scope>
</reference>
<evidence type="ECO:0000256" key="5">
    <source>
        <dbReference type="ARBA" id="ARBA00048336"/>
    </source>
</evidence>
<keyword evidence="9" id="KW-1185">Reference proteome</keyword>
<dbReference type="InterPro" id="IPR000387">
    <property type="entry name" value="Tyr_Pase_dom"/>
</dbReference>
<sequence length="202" mass="22673">MSNLAEQLANKKGGLRPTKTQVTTPEGTVYIENRNVDGSVTIEPIPLATSGFVVDTKPDLRYSHILDKVVIGSQDVAHDLDILTKNKVTHILNVATGVINLFEGWFTYKKVEAYDNPEWQIIDIFEECVEFMNRAILSGGCVLVHCNAGVSRAASIVIAYLMKHYGMKYDEAFRFVKSKRSFIRPNVGFVEQLMIYEKKLGV</sequence>
<dbReference type="InterPro" id="IPR000340">
    <property type="entry name" value="Dual-sp_phosphatase_cat-dom"/>
</dbReference>
<evidence type="ECO:0000313" key="9">
    <source>
        <dbReference type="Proteomes" id="UP001497623"/>
    </source>
</evidence>
<dbReference type="Proteomes" id="UP001497623">
    <property type="component" value="Unassembled WGS sequence"/>
</dbReference>
<dbReference type="EC" id="3.1.3.16" evidence="2"/>
<dbReference type="PROSITE" id="PS50056">
    <property type="entry name" value="TYR_PHOSPHATASE_2"/>
    <property type="match status" value="1"/>
</dbReference>
<evidence type="ECO:0000259" key="6">
    <source>
        <dbReference type="PROSITE" id="PS50054"/>
    </source>
</evidence>
<gene>
    <name evidence="8" type="ORF">MNOR_LOCUS20974</name>
</gene>
<evidence type="ECO:0000313" key="8">
    <source>
        <dbReference type="EMBL" id="CAL4116430.1"/>
    </source>
</evidence>
<dbReference type="CDD" id="cd14498">
    <property type="entry name" value="DSP"/>
    <property type="match status" value="1"/>
</dbReference>
<dbReference type="SUPFAM" id="SSF52799">
    <property type="entry name" value="(Phosphotyrosine protein) phosphatases II"/>
    <property type="match status" value="1"/>
</dbReference>
<dbReference type="GO" id="GO:0004722">
    <property type="term" value="F:protein serine/threonine phosphatase activity"/>
    <property type="evidence" value="ECO:0007669"/>
    <property type="project" value="UniProtKB-EC"/>
</dbReference>
<dbReference type="Gene3D" id="3.90.190.10">
    <property type="entry name" value="Protein tyrosine phosphatase superfamily"/>
    <property type="match status" value="1"/>
</dbReference>
<dbReference type="FunFam" id="3.90.190.10:FF:000004">
    <property type="entry name" value="Protein phosphatase Slingshot homolog 2"/>
    <property type="match status" value="1"/>
</dbReference>
<evidence type="ECO:0000256" key="2">
    <source>
        <dbReference type="ARBA" id="ARBA00013081"/>
    </source>
</evidence>